<evidence type="ECO:0000256" key="2">
    <source>
        <dbReference type="ARBA" id="ARBA00023125"/>
    </source>
</evidence>
<dbReference type="GO" id="GO:0003677">
    <property type="term" value="F:DNA binding"/>
    <property type="evidence" value="ECO:0007669"/>
    <property type="project" value="UniProtKB-KW"/>
</dbReference>
<evidence type="ECO:0000313" key="7">
    <source>
        <dbReference type="EMBL" id="GGJ98297.1"/>
    </source>
</evidence>
<dbReference type="InterPro" id="IPR036390">
    <property type="entry name" value="WH_DNA-bd_sf"/>
</dbReference>
<dbReference type="PROSITE" id="PS00042">
    <property type="entry name" value="HTH_CRP_1"/>
    <property type="match status" value="1"/>
</dbReference>
<proteinExistence type="predicted"/>
<dbReference type="RefSeq" id="WP_188816977.1">
    <property type="nucleotide sequence ID" value="NZ_BMOF01000015.1"/>
</dbReference>
<dbReference type="PROSITE" id="PS51063">
    <property type="entry name" value="HTH_CRP_2"/>
    <property type="match status" value="1"/>
</dbReference>
<dbReference type="InterPro" id="IPR036388">
    <property type="entry name" value="WH-like_DNA-bd_sf"/>
</dbReference>
<evidence type="ECO:0000256" key="4">
    <source>
        <dbReference type="ARBA" id="ARBA00023163"/>
    </source>
</evidence>
<dbReference type="Gene3D" id="2.60.120.10">
    <property type="entry name" value="Jelly Rolls"/>
    <property type="match status" value="1"/>
</dbReference>
<dbReference type="InterPro" id="IPR012318">
    <property type="entry name" value="HTH_CRP"/>
</dbReference>
<dbReference type="GO" id="GO:0005829">
    <property type="term" value="C:cytosol"/>
    <property type="evidence" value="ECO:0007669"/>
    <property type="project" value="TreeGrafter"/>
</dbReference>
<dbReference type="InterPro" id="IPR014710">
    <property type="entry name" value="RmlC-like_jellyroll"/>
</dbReference>
<protein>
    <submittedName>
        <fullName evidence="7">Crp/Fnr family transcriptional regulator</fullName>
    </submittedName>
</protein>
<keyword evidence="4" id="KW-0804">Transcription</keyword>
<evidence type="ECO:0000256" key="1">
    <source>
        <dbReference type="ARBA" id="ARBA00023015"/>
    </source>
</evidence>
<dbReference type="InterPro" id="IPR018335">
    <property type="entry name" value="Tscrpt_reg_HTH_Crp-type_CS"/>
</dbReference>
<feature type="domain" description="Cyclic nucleotide-binding" evidence="5">
    <location>
        <begin position="10"/>
        <end position="113"/>
    </location>
</feature>
<reference evidence="7" key="2">
    <citation type="submission" date="2020-09" db="EMBL/GenBank/DDBJ databases">
        <authorList>
            <person name="Sun Q."/>
            <person name="Ohkuma M."/>
        </authorList>
    </citation>
    <scope>NUCLEOTIDE SEQUENCE</scope>
    <source>
        <strain evidence="7">JCM 14719</strain>
    </source>
</reference>
<dbReference type="PANTHER" id="PTHR24567:SF74">
    <property type="entry name" value="HTH-TYPE TRANSCRIPTIONAL REGULATOR ARCR"/>
    <property type="match status" value="1"/>
</dbReference>
<name>A0A8J3BB64_9BACI</name>
<evidence type="ECO:0000256" key="3">
    <source>
        <dbReference type="ARBA" id="ARBA00023159"/>
    </source>
</evidence>
<dbReference type="PANTHER" id="PTHR24567">
    <property type="entry name" value="CRP FAMILY TRANSCRIPTIONAL REGULATORY PROTEIN"/>
    <property type="match status" value="1"/>
</dbReference>
<gene>
    <name evidence="7" type="ORF">GCM10007043_10300</name>
</gene>
<organism evidence="7 8">
    <name type="scientific">Calditerricola satsumensis</name>
    <dbReference type="NCBI Taxonomy" id="373054"/>
    <lineage>
        <taxon>Bacteria</taxon>
        <taxon>Bacillati</taxon>
        <taxon>Bacillota</taxon>
        <taxon>Bacilli</taxon>
        <taxon>Bacillales</taxon>
        <taxon>Bacillaceae</taxon>
        <taxon>Calditerricola</taxon>
    </lineage>
</organism>
<dbReference type="Pfam" id="PF13545">
    <property type="entry name" value="HTH_Crp_2"/>
    <property type="match status" value="1"/>
</dbReference>
<dbReference type="CDD" id="cd00038">
    <property type="entry name" value="CAP_ED"/>
    <property type="match status" value="1"/>
</dbReference>
<accession>A0A8J3BB64</accession>
<dbReference type="Proteomes" id="UP000637720">
    <property type="component" value="Unassembled WGS sequence"/>
</dbReference>
<keyword evidence="1" id="KW-0805">Transcription regulation</keyword>
<comment type="caution">
    <text evidence="7">The sequence shown here is derived from an EMBL/GenBank/DDBJ whole genome shotgun (WGS) entry which is preliminary data.</text>
</comment>
<evidence type="ECO:0000259" key="5">
    <source>
        <dbReference type="PROSITE" id="PS50042"/>
    </source>
</evidence>
<evidence type="ECO:0000313" key="8">
    <source>
        <dbReference type="Proteomes" id="UP000637720"/>
    </source>
</evidence>
<dbReference type="Pfam" id="PF00027">
    <property type="entry name" value="cNMP_binding"/>
    <property type="match status" value="1"/>
</dbReference>
<dbReference type="SMART" id="SM00100">
    <property type="entry name" value="cNMP"/>
    <property type="match status" value="1"/>
</dbReference>
<evidence type="ECO:0000259" key="6">
    <source>
        <dbReference type="PROSITE" id="PS51063"/>
    </source>
</evidence>
<dbReference type="EMBL" id="BMOF01000015">
    <property type="protein sequence ID" value="GGJ98297.1"/>
    <property type="molecule type" value="Genomic_DNA"/>
</dbReference>
<dbReference type="SMART" id="SM00419">
    <property type="entry name" value="HTH_CRP"/>
    <property type="match status" value="1"/>
</dbReference>
<dbReference type="InterPro" id="IPR018490">
    <property type="entry name" value="cNMP-bd_dom_sf"/>
</dbReference>
<dbReference type="InterPro" id="IPR000595">
    <property type="entry name" value="cNMP-bd_dom"/>
</dbReference>
<dbReference type="GO" id="GO:0003700">
    <property type="term" value="F:DNA-binding transcription factor activity"/>
    <property type="evidence" value="ECO:0007669"/>
    <property type="project" value="InterPro"/>
</dbReference>
<keyword evidence="8" id="KW-1185">Reference proteome</keyword>
<dbReference type="AlphaFoldDB" id="A0A8J3BB64"/>
<dbReference type="PROSITE" id="PS50042">
    <property type="entry name" value="CNMP_BINDING_3"/>
    <property type="match status" value="1"/>
</dbReference>
<keyword evidence="3" id="KW-0010">Activator</keyword>
<dbReference type="SUPFAM" id="SSF46785">
    <property type="entry name" value="Winged helix' DNA-binding domain"/>
    <property type="match status" value="1"/>
</dbReference>
<keyword evidence="2" id="KW-0238">DNA-binding</keyword>
<feature type="domain" description="HTH crp-type" evidence="6">
    <location>
        <begin position="144"/>
        <end position="217"/>
    </location>
</feature>
<reference evidence="7" key="1">
    <citation type="journal article" date="2014" name="Int. J. Syst. Evol. Microbiol.">
        <title>Complete genome sequence of Corynebacterium casei LMG S-19264T (=DSM 44701T), isolated from a smear-ripened cheese.</title>
        <authorList>
            <consortium name="US DOE Joint Genome Institute (JGI-PGF)"/>
            <person name="Walter F."/>
            <person name="Albersmeier A."/>
            <person name="Kalinowski J."/>
            <person name="Ruckert C."/>
        </authorList>
    </citation>
    <scope>NUCLEOTIDE SEQUENCE</scope>
    <source>
        <strain evidence="7">JCM 14719</strain>
    </source>
</reference>
<dbReference type="Gene3D" id="1.10.10.10">
    <property type="entry name" value="Winged helix-like DNA-binding domain superfamily/Winged helix DNA-binding domain"/>
    <property type="match status" value="1"/>
</dbReference>
<sequence>MSASVARKRFVDFLRPEQFERLRANMTPKRVRSGTYLFQDEDWAESLYYIHEGAVKITKTTDSGEEILLSIKHGGDLVGDPCTLSGALNLTNCIALTDTSLGVIRKSELEFLFYRHPDLAIAFLQWLSINQRIMETKMRDLLVYGKTGALASTLIRLCNSCGRLTEEGILIPMKLTNQDLANMIGASRESVNRMLNKLKAEGTLSQRAGQIIVHDLNRLREMCHCDGRCPVDVCVI</sequence>
<dbReference type="InterPro" id="IPR050397">
    <property type="entry name" value="Env_Response_Regulators"/>
</dbReference>
<dbReference type="PRINTS" id="PR00034">
    <property type="entry name" value="HTHCRP"/>
</dbReference>
<dbReference type="CDD" id="cd00092">
    <property type="entry name" value="HTH_CRP"/>
    <property type="match status" value="1"/>
</dbReference>
<dbReference type="SUPFAM" id="SSF51206">
    <property type="entry name" value="cAMP-binding domain-like"/>
    <property type="match status" value="1"/>
</dbReference>